<evidence type="ECO:0000313" key="9">
    <source>
        <dbReference type="Proteomes" id="UP001046870"/>
    </source>
</evidence>
<feature type="region of interest" description="Disordered" evidence="5">
    <location>
        <begin position="339"/>
        <end position="380"/>
    </location>
</feature>
<dbReference type="InterPro" id="IPR000198">
    <property type="entry name" value="RhoGAP_dom"/>
</dbReference>
<dbReference type="SUPFAM" id="SSF50729">
    <property type="entry name" value="PH domain-like"/>
    <property type="match status" value="1"/>
</dbReference>
<dbReference type="SMART" id="SM00233">
    <property type="entry name" value="PH"/>
    <property type="match status" value="1"/>
</dbReference>
<dbReference type="Proteomes" id="UP001046870">
    <property type="component" value="Chromosome 2"/>
</dbReference>
<feature type="region of interest" description="Disordered" evidence="5">
    <location>
        <begin position="605"/>
        <end position="654"/>
    </location>
</feature>
<evidence type="ECO:0000313" key="8">
    <source>
        <dbReference type="EMBL" id="KAG7487443.1"/>
    </source>
</evidence>
<evidence type="ECO:0000259" key="6">
    <source>
        <dbReference type="PROSITE" id="PS50003"/>
    </source>
</evidence>
<comment type="caution">
    <text evidence="8">The sequence shown here is derived from an EMBL/GenBank/DDBJ whole genome shotgun (WGS) entry which is preliminary data.</text>
</comment>
<feature type="region of interest" description="Disordered" evidence="5">
    <location>
        <begin position="1021"/>
        <end position="1078"/>
    </location>
</feature>
<feature type="compositionally biased region" description="Pro residues" evidence="5">
    <location>
        <begin position="763"/>
        <end position="773"/>
    </location>
</feature>
<evidence type="ECO:0000256" key="1">
    <source>
        <dbReference type="ARBA" id="ARBA00004184"/>
    </source>
</evidence>
<comment type="subcellular location">
    <subcellularLocation>
        <location evidence="2">Cytoplasm</location>
    </subcellularLocation>
    <subcellularLocation>
        <location evidence="1">Endomembrane system</location>
        <topology evidence="1">Peripheral membrane protein</topology>
    </subcellularLocation>
</comment>
<dbReference type="PROSITE" id="PS50003">
    <property type="entry name" value="PH_DOMAIN"/>
    <property type="match status" value="1"/>
</dbReference>
<evidence type="ECO:0008006" key="10">
    <source>
        <dbReference type="Google" id="ProtNLM"/>
    </source>
</evidence>
<dbReference type="InterPro" id="IPR001849">
    <property type="entry name" value="PH_domain"/>
</dbReference>
<sequence length="1092" mass="119889">MPLRPGEGPCWACACPRAWGRWVPPGGWLDWPAGCLRCADCRDLYQPMEETDDEPSSPSVDHDVTHIPAAAVISVAPVITTIPPSPTSPSPLIRRQLSHDQDSLRLSILESESGTKTERSKSYDEGLDNYREEGRGRPSIKHMPSLKGLKKAGDKSSEDSGSRRDSSSDVFSDSTKEGLLHFKQLSTDKSKRVGGGMRPWKQMYAVLRGPALCLYKDKKEGMAHANSQSEEDHQQPISIKACLIDISYSDTKRKNVLRLTTSDCEYLFQAEDREDMLSWIHVIQENSNLDEENAGVTSRDLISRKIKEYNTMMSSKTEPSPKTSRQSLSIRHTLLGGKGETRALLSPHSPKQDSDRKSVHKDDSSPPKDKSAWRKGIPGLMRKPFEKKTAPGVTFGVRLDDCPPAQTNKFVPLIVEICCKLVEERGLEYTGIYRVPGNNAAISSMQEELNKGMADIDIQDDKWKDLNVISSLLKSFFRKLPEPLFTNEKYADFIEANRTEDAVERLKVLKRLLHELPDHHYETLKFLSAHLKTVADNSEKNKMEPRNLAIVFGPTLVRTSEDNMTHMVTHMPDQYKIVETLIQHYDWVFTEDGNEEPMTTVQQENAVESQPVPNIDHLLTNIGRTGTSPGDVSDSTTSDSTKSKQGSWGSGKEQYSRDLLVSSIFAAASRKRKKAKEKPQPSSSDDDLDSVFLKSQSQSQEPSWAQESPGKQETEGEAGTTSELNEEEEEEEESGKEDGRGSEQESKGRKEQRNSFVTKEKAPPPSPSPPPGSPKLRPQGAAEPQSQAEEAASDLGTVSSHASAPRALPGRGASAEPGEGGAGAGPAAEVSSITSDYSTTSSLTFPAGGGAEPSARSPEVQSVAESRGDEADDERSERKTDSESSAEGGRSDREPNRLSRVLEAMKKGRSTGSLSAPCRPEGERQEPAWRLRITERLKLRLRASADDMFGVGAQRGGSPETRKRRGIRRRHTMGGQQDFAELAVAGGWREAGAELSAVDRLRPKCSSQDFSIRDWIARERGRSGGAEADRDAAAPSPFPVPAPADPASQPAEQLNGGAPPGKNKNPLSLAADAHPHKLSGAQVVRSRFYQYL</sequence>
<dbReference type="GO" id="GO:0005096">
    <property type="term" value="F:GTPase activator activity"/>
    <property type="evidence" value="ECO:0007669"/>
    <property type="project" value="UniProtKB-KW"/>
</dbReference>
<feature type="compositionally biased region" description="Low complexity" evidence="5">
    <location>
        <begin position="778"/>
        <end position="790"/>
    </location>
</feature>
<evidence type="ECO:0000256" key="4">
    <source>
        <dbReference type="ARBA" id="ARBA00022490"/>
    </source>
</evidence>
<dbReference type="Pfam" id="PF00620">
    <property type="entry name" value="RhoGAP"/>
    <property type="match status" value="1"/>
</dbReference>
<feature type="compositionally biased region" description="Acidic residues" evidence="5">
    <location>
        <begin position="724"/>
        <end position="735"/>
    </location>
</feature>
<feature type="region of interest" description="Disordered" evidence="5">
    <location>
        <begin position="669"/>
        <end position="927"/>
    </location>
</feature>
<evidence type="ECO:0000259" key="7">
    <source>
        <dbReference type="PROSITE" id="PS50238"/>
    </source>
</evidence>
<reference evidence="8" key="1">
    <citation type="submission" date="2021-01" db="EMBL/GenBank/DDBJ databases">
        <authorList>
            <person name="Zahm M."/>
            <person name="Roques C."/>
            <person name="Cabau C."/>
            <person name="Klopp C."/>
            <person name="Donnadieu C."/>
            <person name="Jouanno E."/>
            <person name="Lampietro C."/>
            <person name="Louis A."/>
            <person name="Herpin A."/>
            <person name="Echchiki A."/>
            <person name="Berthelot C."/>
            <person name="Parey E."/>
            <person name="Roest-Crollius H."/>
            <person name="Braasch I."/>
            <person name="Postlethwait J."/>
            <person name="Bobe J."/>
            <person name="Montfort J."/>
            <person name="Bouchez O."/>
            <person name="Begum T."/>
            <person name="Mejri S."/>
            <person name="Adams A."/>
            <person name="Chen W.-J."/>
            <person name="Guiguen Y."/>
        </authorList>
    </citation>
    <scope>NUCLEOTIDE SEQUENCE</scope>
    <source>
        <strain evidence="8">YG-15Mar2019-1</strain>
        <tissue evidence="8">Brain</tissue>
    </source>
</reference>
<feature type="region of interest" description="Disordered" evidence="5">
    <location>
        <begin position="949"/>
        <end position="975"/>
    </location>
</feature>
<dbReference type="InterPro" id="IPR041681">
    <property type="entry name" value="PH_9"/>
</dbReference>
<dbReference type="AlphaFoldDB" id="A0A9D3QH78"/>
<feature type="domain" description="Rho-GAP" evidence="7">
    <location>
        <begin position="397"/>
        <end position="589"/>
    </location>
</feature>
<dbReference type="SUPFAM" id="SSF48350">
    <property type="entry name" value="GTPase activation domain, GAP"/>
    <property type="match status" value="1"/>
</dbReference>
<feature type="compositionally biased region" description="Basic residues" evidence="5">
    <location>
        <begin position="962"/>
        <end position="972"/>
    </location>
</feature>
<feature type="domain" description="PH" evidence="6">
    <location>
        <begin position="173"/>
        <end position="288"/>
    </location>
</feature>
<dbReference type="SMART" id="SM00324">
    <property type="entry name" value="RhoGAP"/>
    <property type="match status" value="1"/>
</dbReference>
<dbReference type="CDD" id="cd01253">
    <property type="entry name" value="PH_ARHGAP21-like"/>
    <property type="match status" value="1"/>
</dbReference>
<feature type="compositionally biased region" description="Basic and acidic residues" evidence="5">
    <location>
        <begin position="736"/>
        <end position="762"/>
    </location>
</feature>
<dbReference type="InterPro" id="IPR011993">
    <property type="entry name" value="PH-like_dom_sf"/>
</dbReference>
<dbReference type="CDD" id="cd04395">
    <property type="entry name" value="RhoGAP_ARHGAP21"/>
    <property type="match status" value="1"/>
</dbReference>
<evidence type="ECO:0000256" key="3">
    <source>
        <dbReference type="ARBA" id="ARBA00022468"/>
    </source>
</evidence>
<proteinExistence type="predicted"/>
<dbReference type="PROSITE" id="PS50238">
    <property type="entry name" value="RHOGAP"/>
    <property type="match status" value="1"/>
</dbReference>
<feature type="compositionally biased region" description="Basic and acidic residues" evidence="5">
    <location>
        <begin position="350"/>
        <end position="372"/>
    </location>
</feature>
<feature type="compositionally biased region" description="Basic and acidic residues" evidence="5">
    <location>
        <begin position="113"/>
        <end position="136"/>
    </location>
</feature>
<evidence type="ECO:0000256" key="5">
    <source>
        <dbReference type="SAM" id="MobiDB-lite"/>
    </source>
</evidence>
<dbReference type="GO" id="GO:0005543">
    <property type="term" value="F:phospholipid binding"/>
    <property type="evidence" value="ECO:0007669"/>
    <property type="project" value="InterPro"/>
</dbReference>
<dbReference type="GO" id="GO:0007165">
    <property type="term" value="P:signal transduction"/>
    <property type="evidence" value="ECO:0007669"/>
    <property type="project" value="InterPro"/>
</dbReference>
<dbReference type="PANTHER" id="PTHR23175:SF16">
    <property type="entry name" value="RHO GTPASE-ACTIVATING PROTEIN 21"/>
    <property type="match status" value="1"/>
</dbReference>
<dbReference type="Pfam" id="PF15410">
    <property type="entry name" value="PH_9"/>
    <property type="match status" value="1"/>
</dbReference>
<dbReference type="PRINTS" id="PR00683">
    <property type="entry name" value="SPECTRINPH"/>
</dbReference>
<keyword evidence="9" id="KW-1185">Reference proteome</keyword>
<name>A0A9D3QH78_MEGAT</name>
<dbReference type="InterPro" id="IPR001605">
    <property type="entry name" value="PH_dom-spectrin-type"/>
</dbReference>
<feature type="region of interest" description="Disordered" evidence="5">
    <location>
        <begin position="103"/>
        <end position="173"/>
    </location>
</feature>
<feature type="compositionally biased region" description="Polar residues" evidence="5">
    <location>
        <begin position="693"/>
        <end position="711"/>
    </location>
</feature>
<dbReference type="InterPro" id="IPR008936">
    <property type="entry name" value="Rho_GTPase_activation_prot"/>
</dbReference>
<feature type="compositionally biased region" description="Basic and acidic residues" evidence="5">
    <location>
        <begin position="151"/>
        <end position="167"/>
    </location>
</feature>
<dbReference type="Gene3D" id="1.10.555.10">
    <property type="entry name" value="Rho GTPase activation protein"/>
    <property type="match status" value="1"/>
</dbReference>
<gene>
    <name evidence="8" type="ORF">MATL_G00023450</name>
</gene>
<feature type="compositionally biased region" description="Low complexity" evidence="5">
    <location>
        <begin position="825"/>
        <end position="844"/>
    </location>
</feature>
<keyword evidence="4" id="KW-0963">Cytoplasm</keyword>
<feature type="compositionally biased region" description="Low complexity" evidence="5">
    <location>
        <begin position="625"/>
        <end position="647"/>
    </location>
</feature>
<protein>
    <recommendedName>
        <fullName evidence="10">Rho GTPase-activating protein 21</fullName>
    </recommendedName>
</protein>
<keyword evidence="3" id="KW-0343">GTPase activation</keyword>
<dbReference type="FunFam" id="1.10.555.10:FF:000014">
    <property type="entry name" value="Rho GTPase activating protein 21"/>
    <property type="match status" value="1"/>
</dbReference>
<dbReference type="GO" id="GO:0005737">
    <property type="term" value="C:cytoplasm"/>
    <property type="evidence" value="ECO:0007669"/>
    <property type="project" value="UniProtKB-SubCell"/>
</dbReference>
<dbReference type="OrthoDB" id="6281275at2759"/>
<dbReference type="Gene3D" id="1.20.5.220">
    <property type="match status" value="1"/>
</dbReference>
<feature type="compositionally biased region" description="Basic and acidic residues" evidence="5">
    <location>
        <begin position="1021"/>
        <end position="1032"/>
    </location>
</feature>
<organism evidence="8 9">
    <name type="scientific">Megalops atlanticus</name>
    <name type="common">Tarpon</name>
    <name type="synonym">Clupea gigantea</name>
    <dbReference type="NCBI Taxonomy" id="7932"/>
    <lineage>
        <taxon>Eukaryota</taxon>
        <taxon>Metazoa</taxon>
        <taxon>Chordata</taxon>
        <taxon>Craniata</taxon>
        <taxon>Vertebrata</taxon>
        <taxon>Euteleostomi</taxon>
        <taxon>Actinopterygii</taxon>
        <taxon>Neopterygii</taxon>
        <taxon>Teleostei</taxon>
        <taxon>Elopiformes</taxon>
        <taxon>Megalopidae</taxon>
        <taxon>Megalops</taxon>
    </lineage>
</organism>
<dbReference type="Gene3D" id="2.30.29.30">
    <property type="entry name" value="Pleckstrin-homology domain (PH domain)/Phosphotyrosine-binding domain (PTB)"/>
    <property type="match status" value="1"/>
</dbReference>
<dbReference type="EMBL" id="JAFDVH010000002">
    <property type="protein sequence ID" value="KAG7487443.1"/>
    <property type="molecule type" value="Genomic_DNA"/>
</dbReference>
<accession>A0A9D3QH78</accession>
<dbReference type="GO" id="GO:0012505">
    <property type="term" value="C:endomembrane system"/>
    <property type="evidence" value="ECO:0007669"/>
    <property type="project" value="UniProtKB-SubCell"/>
</dbReference>
<evidence type="ECO:0000256" key="2">
    <source>
        <dbReference type="ARBA" id="ARBA00004496"/>
    </source>
</evidence>
<dbReference type="PANTHER" id="PTHR23175">
    <property type="entry name" value="PDZ DOMAIN-CONTAINING PROTEIN"/>
    <property type="match status" value="1"/>
</dbReference>